<sequence length="395" mass="44416">MGCCGSKKGMHFLILEKLTNQVSENQPLAQIKSQEDKVQTNKVGTKRDYKKGDLIGTGAFSEVYQALDNKTGKLLAIKTVKLQGGKDEILRTIIALKAEIKLLKKLQHKNIIKYYFTEISPNHSYVDIALEYIAQGSLRKVINKVRLDEANVRIYARQILEGIQYLHQNKVIHRDIKAANILVDSDGTIKLSDFGTSKALESEETLIIQNKSLKGTPYWMAPEVCQLKAASFESDIWSFGGVVIEMIGGLPPYADKYGADIDAQELMKKIAQEEKPNYPQQTSTLATEFLDSIFVAAHLRPSASKLLQHPYVQISDPQIDSEEVGFKQSLDPVPSKSKIAGPTAGDIQDQPINSPQTQLQPIQQQQRLDEQRLQKQREWELALQEELKRKSKQNS</sequence>
<feature type="region of interest" description="Disordered" evidence="7">
    <location>
        <begin position="328"/>
        <end position="371"/>
    </location>
</feature>
<evidence type="ECO:0000256" key="1">
    <source>
        <dbReference type="ARBA" id="ARBA00022679"/>
    </source>
</evidence>
<dbReference type="PROSITE" id="PS00108">
    <property type="entry name" value="PROTEIN_KINASE_ST"/>
    <property type="match status" value="1"/>
</dbReference>
<dbReference type="Proteomes" id="UP000683925">
    <property type="component" value="Unassembled WGS sequence"/>
</dbReference>
<reference evidence="9" key="1">
    <citation type="submission" date="2021-01" db="EMBL/GenBank/DDBJ databases">
        <authorList>
            <consortium name="Genoscope - CEA"/>
            <person name="William W."/>
        </authorList>
    </citation>
    <scope>NUCLEOTIDE SEQUENCE</scope>
</reference>
<dbReference type="PANTHER" id="PTHR48016">
    <property type="entry name" value="MAP KINASE KINASE KINASE SSK2-RELATED-RELATED"/>
    <property type="match status" value="1"/>
</dbReference>
<gene>
    <name evidence="9" type="ORF">POCTA_138.1.T0080338</name>
</gene>
<dbReference type="OMA" id="MECINQL"/>
<accession>A0A8S1SCY8</accession>
<dbReference type="PROSITE" id="PS00107">
    <property type="entry name" value="PROTEIN_KINASE_ATP"/>
    <property type="match status" value="1"/>
</dbReference>
<keyword evidence="10" id="KW-1185">Reference proteome</keyword>
<dbReference type="GO" id="GO:0004674">
    <property type="term" value="F:protein serine/threonine kinase activity"/>
    <property type="evidence" value="ECO:0007669"/>
    <property type="project" value="UniProtKB-KW"/>
</dbReference>
<dbReference type="InterPro" id="IPR000719">
    <property type="entry name" value="Prot_kinase_dom"/>
</dbReference>
<feature type="domain" description="Protein kinase" evidence="8">
    <location>
        <begin position="49"/>
        <end position="312"/>
    </location>
</feature>
<feature type="binding site" evidence="5">
    <location>
        <position position="78"/>
    </location>
    <ligand>
        <name>ATP</name>
        <dbReference type="ChEBI" id="CHEBI:30616"/>
    </ligand>
</feature>
<protein>
    <recommendedName>
        <fullName evidence="8">Protein kinase domain-containing protein</fullName>
    </recommendedName>
</protein>
<dbReference type="PROSITE" id="PS50011">
    <property type="entry name" value="PROTEIN_KINASE_DOM"/>
    <property type="match status" value="1"/>
</dbReference>
<dbReference type="InterPro" id="IPR008271">
    <property type="entry name" value="Ser/Thr_kinase_AS"/>
</dbReference>
<comment type="similarity">
    <text evidence="6">Belongs to the protein kinase superfamily.</text>
</comment>
<evidence type="ECO:0000256" key="2">
    <source>
        <dbReference type="ARBA" id="ARBA00022741"/>
    </source>
</evidence>
<keyword evidence="4 5" id="KW-0067">ATP-binding</keyword>
<keyword evidence="1" id="KW-0808">Transferase</keyword>
<evidence type="ECO:0000259" key="8">
    <source>
        <dbReference type="PROSITE" id="PS50011"/>
    </source>
</evidence>
<dbReference type="EMBL" id="CAJJDP010000007">
    <property type="protein sequence ID" value="CAD8137347.1"/>
    <property type="molecule type" value="Genomic_DNA"/>
</dbReference>
<dbReference type="InterPro" id="IPR017441">
    <property type="entry name" value="Protein_kinase_ATP_BS"/>
</dbReference>
<feature type="compositionally biased region" description="Low complexity" evidence="7">
    <location>
        <begin position="356"/>
        <end position="366"/>
    </location>
</feature>
<comment type="caution">
    <text evidence="9">The sequence shown here is derived from an EMBL/GenBank/DDBJ whole genome shotgun (WGS) entry which is preliminary data.</text>
</comment>
<keyword evidence="2 5" id="KW-0547">Nucleotide-binding</keyword>
<dbReference type="OrthoDB" id="298971at2759"/>
<evidence type="ECO:0000256" key="6">
    <source>
        <dbReference type="RuleBase" id="RU000304"/>
    </source>
</evidence>
<dbReference type="Pfam" id="PF00069">
    <property type="entry name" value="Pkinase"/>
    <property type="match status" value="1"/>
</dbReference>
<evidence type="ECO:0000256" key="5">
    <source>
        <dbReference type="PROSITE-ProRule" id="PRU10141"/>
    </source>
</evidence>
<dbReference type="SMART" id="SM00220">
    <property type="entry name" value="S_TKc"/>
    <property type="match status" value="1"/>
</dbReference>
<dbReference type="InterPro" id="IPR050538">
    <property type="entry name" value="MAP_kinase_kinase_kinase"/>
</dbReference>
<dbReference type="GO" id="GO:0005524">
    <property type="term" value="F:ATP binding"/>
    <property type="evidence" value="ECO:0007669"/>
    <property type="project" value="UniProtKB-UniRule"/>
</dbReference>
<keyword evidence="6" id="KW-0723">Serine/threonine-protein kinase</keyword>
<name>A0A8S1SCY8_PAROT</name>
<dbReference type="CDD" id="cd06606">
    <property type="entry name" value="STKc_MAPKKK"/>
    <property type="match status" value="1"/>
</dbReference>
<evidence type="ECO:0000256" key="3">
    <source>
        <dbReference type="ARBA" id="ARBA00022777"/>
    </source>
</evidence>
<evidence type="ECO:0000256" key="7">
    <source>
        <dbReference type="SAM" id="MobiDB-lite"/>
    </source>
</evidence>
<dbReference type="AlphaFoldDB" id="A0A8S1SCY8"/>
<evidence type="ECO:0000256" key="4">
    <source>
        <dbReference type="ARBA" id="ARBA00022840"/>
    </source>
</evidence>
<evidence type="ECO:0000313" key="9">
    <source>
        <dbReference type="EMBL" id="CAD8137347.1"/>
    </source>
</evidence>
<proteinExistence type="inferred from homology"/>
<keyword evidence="3" id="KW-0418">Kinase</keyword>
<dbReference type="PANTHER" id="PTHR48016:SF56">
    <property type="entry name" value="MAPKK KINASE"/>
    <property type="match status" value="1"/>
</dbReference>
<organism evidence="9 10">
    <name type="scientific">Paramecium octaurelia</name>
    <dbReference type="NCBI Taxonomy" id="43137"/>
    <lineage>
        <taxon>Eukaryota</taxon>
        <taxon>Sar</taxon>
        <taxon>Alveolata</taxon>
        <taxon>Ciliophora</taxon>
        <taxon>Intramacronucleata</taxon>
        <taxon>Oligohymenophorea</taxon>
        <taxon>Peniculida</taxon>
        <taxon>Parameciidae</taxon>
        <taxon>Paramecium</taxon>
    </lineage>
</organism>
<evidence type="ECO:0000313" key="10">
    <source>
        <dbReference type="Proteomes" id="UP000683925"/>
    </source>
</evidence>